<dbReference type="SUPFAM" id="SSF51338">
    <property type="entry name" value="Composite domain of metallo-dependent hydrolases"/>
    <property type="match status" value="1"/>
</dbReference>
<organism evidence="2">
    <name type="scientific">freshwater metagenome</name>
    <dbReference type="NCBI Taxonomy" id="449393"/>
    <lineage>
        <taxon>unclassified sequences</taxon>
        <taxon>metagenomes</taxon>
        <taxon>ecological metagenomes</taxon>
    </lineage>
</organism>
<dbReference type="EMBL" id="CAEZYR010000083">
    <property type="protein sequence ID" value="CAB4755765.1"/>
    <property type="molecule type" value="Genomic_DNA"/>
</dbReference>
<evidence type="ECO:0000313" key="3">
    <source>
        <dbReference type="EMBL" id="CAB4920127.1"/>
    </source>
</evidence>
<dbReference type="PANTHER" id="PTHR11647">
    <property type="entry name" value="HYDRANTOINASE/DIHYDROPYRIMIDINASE FAMILY MEMBER"/>
    <property type="match status" value="1"/>
</dbReference>
<evidence type="ECO:0000259" key="1">
    <source>
        <dbReference type="Pfam" id="PF07969"/>
    </source>
</evidence>
<dbReference type="Gene3D" id="2.30.40.10">
    <property type="entry name" value="Urease, subunit C, domain 1"/>
    <property type="match status" value="1"/>
</dbReference>
<dbReference type="InterPro" id="IPR011059">
    <property type="entry name" value="Metal-dep_hydrolase_composite"/>
</dbReference>
<dbReference type="GO" id="GO:0016812">
    <property type="term" value="F:hydrolase activity, acting on carbon-nitrogen (but not peptide) bonds, in cyclic amides"/>
    <property type="evidence" value="ECO:0007669"/>
    <property type="project" value="TreeGrafter"/>
</dbReference>
<dbReference type="EMBL" id="CAFBOS010000107">
    <property type="protein sequence ID" value="CAB5002722.1"/>
    <property type="molecule type" value="Genomic_DNA"/>
</dbReference>
<accession>A0A6J6U8T4</accession>
<evidence type="ECO:0000313" key="4">
    <source>
        <dbReference type="EMBL" id="CAB5002722.1"/>
    </source>
</evidence>
<proteinExistence type="predicted"/>
<dbReference type="AlphaFoldDB" id="A0A6J6U8T4"/>
<dbReference type="PANTHER" id="PTHR11647:SF1">
    <property type="entry name" value="COLLAPSIN RESPONSE MEDIATOR PROTEIN"/>
    <property type="match status" value="1"/>
</dbReference>
<dbReference type="InterPro" id="IPR013108">
    <property type="entry name" value="Amidohydro_3"/>
</dbReference>
<dbReference type="InterPro" id="IPR032466">
    <property type="entry name" value="Metal_Hydrolase"/>
</dbReference>
<dbReference type="GO" id="GO:0005829">
    <property type="term" value="C:cytosol"/>
    <property type="evidence" value="ECO:0007669"/>
    <property type="project" value="TreeGrafter"/>
</dbReference>
<dbReference type="InterPro" id="IPR050378">
    <property type="entry name" value="Metallo-dep_Hydrolases_sf"/>
</dbReference>
<protein>
    <submittedName>
        <fullName evidence="2">Unannotated protein</fullName>
    </submittedName>
</protein>
<reference evidence="2" key="1">
    <citation type="submission" date="2020-05" db="EMBL/GenBank/DDBJ databases">
        <authorList>
            <person name="Chiriac C."/>
            <person name="Salcher M."/>
            <person name="Ghai R."/>
            <person name="Kavagutti S V."/>
        </authorList>
    </citation>
    <scope>NUCLEOTIDE SEQUENCE</scope>
</reference>
<dbReference type="EMBL" id="CAFBMH010000086">
    <property type="protein sequence ID" value="CAB4920127.1"/>
    <property type="molecule type" value="Genomic_DNA"/>
</dbReference>
<dbReference type="Gene3D" id="3.20.20.140">
    <property type="entry name" value="Metal-dependent hydrolases"/>
    <property type="match status" value="2"/>
</dbReference>
<gene>
    <name evidence="2" type="ORF">UFOPK2754_02088</name>
    <name evidence="3" type="ORF">UFOPK3543_02033</name>
    <name evidence="4" type="ORF">UFOPK3967_01730</name>
</gene>
<name>A0A6J6U8T4_9ZZZZ</name>
<sequence>MTEQFDLLISGGTLVDGTGAPAFTGDLAIRDGVIVAVGSHIEGTARERIDAVGLLVTPGFVDVHTHYDGQATWDGLLEPSSNHGVTTLVMGNCGVGFAPVAPGKESWLIELMEAVEDIPGAALSEGMTWGWETFPQYLDALDRCEWSVDVAAQIPHAALRAYVMGQRGADNEDATDDDIERMATLVREAIEAGALGFTTSRTLAHRTKDGEVVPGTYANERELFALGDALRDANAGVYEIVPLGAVGEQIESAMDEVDWIIRLAERTGRPFTFVSTQVNNAPEMWREVFAACEEARNRGIRVYPQVSGRPTGVLFGLDSRHPFVGRPSYDEVAHLDTAKRAKVLADRALKQKILGESSTAASVSFMPSFFTDLASRLFVLGTPPDYEPGPERCVAAIAAAEGVSSESKLYDLLVANDGRDLLLLPAFNYSNGDSEVTREMLMHPASVLGLSDGGAHCATICDASQPTWMLTHWARDRSRGEGMSLEKVVKLQTLDGAELYGFGDRGVLAVGKRADVNVIDHANLTLHPPRVAHDLPAGGRRLKQDASGYVVTIVNGVITRRDGVDTGARPGRLVRAASAR</sequence>
<dbReference type="SUPFAM" id="SSF51556">
    <property type="entry name" value="Metallo-dependent hydrolases"/>
    <property type="match status" value="1"/>
</dbReference>
<dbReference type="CDD" id="cd01297">
    <property type="entry name" value="D-aminoacylase"/>
    <property type="match status" value="1"/>
</dbReference>
<dbReference type="Pfam" id="PF07969">
    <property type="entry name" value="Amidohydro_3"/>
    <property type="match status" value="1"/>
</dbReference>
<feature type="domain" description="Amidohydrolase 3" evidence="1">
    <location>
        <begin position="49"/>
        <end position="559"/>
    </location>
</feature>
<evidence type="ECO:0000313" key="2">
    <source>
        <dbReference type="EMBL" id="CAB4755765.1"/>
    </source>
</evidence>